<feature type="transmembrane region" description="Helical" evidence="10">
    <location>
        <begin position="439"/>
        <end position="457"/>
    </location>
</feature>
<feature type="transmembrane region" description="Helical" evidence="10">
    <location>
        <begin position="180"/>
        <end position="198"/>
    </location>
</feature>
<dbReference type="InterPro" id="IPR048279">
    <property type="entry name" value="MdtK-like"/>
</dbReference>
<dbReference type="PANTHER" id="PTHR43298:SF2">
    <property type="entry name" value="FMN_FAD EXPORTER YEEO-RELATED"/>
    <property type="match status" value="1"/>
</dbReference>
<evidence type="ECO:0000256" key="6">
    <source>
        <dbReference type="ARBA" id="ARBA00022989"/>
    </source>
</evidence>
<feature type="transmembrane region" description="Helical" evidence="10">
    <location>
        <begin position="210"/>
        <end position="230"/>
    </location>
</feature>
<gene>
    <name evidence="11" type="primary">yeeO_2</name>
    <name evidence="11" type="ORF">SDC9_05362</name>
</gene>
<dbReference type="GO" id="GO:0005886">
    <property type="term" value="C:plasma membrane"/>
    <property type="evidence" value="ECO:0007669"/>
    <property type="project" value="UniProtKB-SubCell"/>
</dbReference>
<evidence type="ECO:0000256" key="3">
    <source>
        <dbReference type="ARBA" id="ARBA00022449"/>
    </source>
</evidence>
<dbReference type="NCBIfam" id="TIGR00797">
    <property type="entry name" value="matE"/>
    <property type="match status" value="1"/>
</dbReference>
<keyword evidence="8 10" id="KW-0472">Membrane</keyword>
<dbReference type="InterPro" id="IPR050222">
    <property type="entry name" value="MATE_MdtK"/>
</dbReference>
<keyword evidence="2" id="KW-0813">Transport</keyword>
<dbReference type="GO" id="GO:0006811">
    <property type="term" value="P:monoatomic ion transport"/>
    <property type="evidence" value="ECO:0007669"/>
    <property type="project" value="UniProtKB-KW"/>
</dbReference>
<evidence type="ECO:0000256" key="2">
    <source>
        <dbReference type="ARBA" id="ARBA00022448"/>
    </source>
</evidence>
<feature type="transmembrane region" description="Helical" evidence="10">
    <location>
        <begin position="347"/>
        <end position="363"/>
    </location>
</feature>
<evidence type="ECO:0000256" key="10">
    <source>
        <dbReference type="SAM" id="Phobius"/>
    </source>
</evidence>
<keyword evidence="3" id="KW-0050">Antiport</keyword>
<keyword evidence="6 10" id="KW-1133">Transmembrane helix</keyword>
<keyword evidence="4" id="KW-1003">Cell membrane</keyword>
<feature type="transmembrane region" description="Helical" evidence="10">
    <location>
        <begin position="20"/>
        <end position="41"/>
    </location>
</feature>
<evidence type="ECO:0000313" key="11">
    <source>
        <dbReference type="EMBL" id="MPL59806.1"/>
    </source>
</evidence>
<evidence type="ECO:0000256" key="4">
    <source>
        <dbReference type="ARBA" id="ARBA00022475"/>
    </source>
</evidence>
<evidence type="ECO:0000256" key="5">
    <source>
        <dbReference type="ARBA" id="ARBA00022692"/>
    </source>
</evidence>
<dbReference type="GO" id="GO:0015297">
    <property type="term" value="F:antiporter activity"/>
    <property type="evidence" value="ECO:0007669"/>
    <property type="project" value="UniProtKB-KW"/>
</dbReference>
<evidence type="ECO:0000256" key="1">
    <source>
        <dbReference type="ARBA" id="ARBA00004651"/>
    </source>
</evidence>
<dbReference type="CDD" id="cd13137">
    <property type="entry name" value="MATE_NorM_like"/>
    <property type="match status" value="1"/>
</dbReference>
<dbReference type="GO" id="GO:0042910">
    <property type="term" value="F:xenobiotic transmembrane transporter activity"/>
    <property type="evidence" value="ECO:0007669"/>
    <property type="project" value="InterPro"/>
</dbReference>
<reference evidence="11" key="1">
    <citation type="submission" date="2019-08" db="EMBL/GenBank/DDBJ databases">
        <authorList>
            <person name="Kucharzyk K."/>
            <person name="Murdoch R.W."/>
            <person name="Higgins S."/>
            <person name="Loffler F."/>
        </authorList>
    </citation>
    <scope>NUCLEOTIDE SEQUENCE</scope>
</reference>
<organism evidence="11">
    <name type="scientific">bioreactor metagenome</name>
    <dbReference type="NCBI Taxonomy" id="1076179"/>
    <lineage>
        <taxon>unclassified sequences</taxon>
        <taxon>metagenomes</taxon>
        <taxon>ecological metagenomes</taxon>
    </lineage>
</organism>
<evidence type="ECO:0000256" key="8">
    <source>
        <dbReference type="ARBA" id="ARBA00023136"/>
    </source>
</evidence>
<feature type="transmembrane region" description="Helical" evidence="10">
    <location>
        <begin position="104"/>
        <end position="126"/>
    </location>
</feature>
<dbReference type="AlphaFoldDB" id="A0A644SYQ3"/>
<feature type="transmembrane region" description="Helical" evidence="10">
    <location>
        <begin position="146"/>
        <end position="168"/>
    </location>
</feature>
<name>A0A644SYQ3_9ZZZZ</name>
<accession>A0A644SYQ3</accession>
<dbReference type="PIRSF" id="PIRSF006603">
    <property type="entry name" value="DinF"/>
    <property type="match status" value="1"/>
</dbReference>
<keyword evidence="5 10" id="KW-0812">Transmembrane</keyword>
<dbReference type="Pfam" id="PF01554">
    <property type="entry name" value="MatE"/>
    <property type="match status" value="2"/>
</dbReference>
<proteinExistence type="predicted"/>
<evidence type="ECO:0000256" key="9">
    <source>
        <dbReference type="ARBA" id="ARBA00031636"/>
    </source>
</evidence>
<comment type="caution">
    <text evidence="11">The sequence shown here is derived from an EMBL/GenBank/DDBJ whole genome shotgun (WGS) entry which is preliminary data.</text>
</comment>
<feature type="transmembrane region" description="Helical" evidence="10">
    <location>
        <begin position="276"/>
        <end position="300"/>
    </location>
</feature>
<feature type="transmembrane region" description="Helical" evidence="10">
    <location>
        <begin position="411"/>
        <end position="433"/>
    </location>
</feature>
<evidence type="ECO:0000256" key="7">
    <source>
        <dbReference type="ARBA" id="ARBA00023065"/>
    </source>
</evidence>
<dbReference type="EMBL" id="VSSQ01000010">
    <property type="protein sequence ID" value="MPL59806.1"/>
    <property type="molecule type" value="Genomic_DNA"/>
</dbReference>
<comment type="subcellular location">
    <subcellularLocation>
        <location evidence="1">Cell membrane</location>
        <topology evidence="1">Multi-pass membrane protein</topology>
    </subcellularLocation>
</comment>
<dbReference type="InterPro" id="IPR002528">
    <property type="entry name" value="MATE_fam"/>
</dbReference>
<feature type="transmembrane region" description="Helical" evidence="10">
    <location>
        <begin position="306"/>
        <end position="326"/>
    </location>
</feature>
<sequence length="472" mass="51243">MRSFFDHKATVSRGRAKELAAWPLYAQVFSIAAPVVVELILTSLTQMVDIIMVGKLGAHAISAVGVTNQPRFIMLASFVALNVGTTALVARFKGQGNKKDAELVTGQTVMLSISLAFLLSLLGILFAKPMVRVIGAGTDILDEASAYFRILMFGFIPTALPISISALLRGVGDTKLAMKYNITANLVNIVFNYLLIYGKFGFPRLEVRGAAIASVIGYTVACAMAIWAILGRPFRKPGKAASEFIELHFSRWNFFPNLPMLGRIFRIGLPSAVEQFVLRLGLVLYTITITSLGTTVFAAHQVVLSILNMSFVNGQAFGIAATSLTGQSLGRARPDRARRASAACQKAGALISTLMGVLMFIFRKPLVALFSSEAEILALGAGIMIFAALIQPFQSSFQIYAGALRGAGDSLFPAITLGIGILGIRPLFSSIFIQQFNMGLYGAWSALMIDQIFRFFIIQVRYRRGRWVSIKV</sequence>
<dbReference type="PANTHER" id="PTHR43298">
    <property type="entry name" value="MULTIDRUG RESISTANCE PROTEIN NORM-RELATED"/>
    <property type="match status" value="1"/>
</dbReference>
<protein>
    <recommendedName>
        <fullName evidence="9">Multidrug-efflux transporter</fullName>
    </recommendedName>
</protein>
<keyword evidence="7" id="KW-0406">Ion transport</keyword>
<feature type="transmembrane region" description="Helical" evidence="10">
    <location>
        <begin position="369"/>
        <end position="390"/>
    </location>
</feature>
<feature type="transmembrane region" description="Helical" evidence="10">
    <location>
        <begin position="72"/>
        <end position="92"/>
    </location>
</feature>